<accession>A0A430L9X1</accession>
<keyword evidence="3" id="KW-1185">Reference proteome</keyword>
<dbReference type="Proteomes" id="UP000287124">
    <property type="component" value="Unassembled WGS sequence"/>
</dbReference>
<evidence type="ECO:0000313" key="3">
    <source>
        <dbReference type="Proteomes" id="UP000287124"/>
    </source>
</evidence>
<evidence type="ECO:0000256" key="1">
    <source>
        <dbReference type="SAM" id="MobiDB-lite"/>
    </source>
</evidence>
<feature type="region of interest" description="Disordered" evidence="1">
    <location>
        <begin position="1"/>
        <end position="28"/>
    </location>
</feature>
<sequence length="121" mass="13338">MSTSTNSGLPTVSVQNGQSAHPLNTPSTRMLGAWRGAKISALRRGRGLPRHSHSRGTEVPGTRMRLCWLNSGTLEVPRLEDVQSYAECPHKRLYSSRLGFVNLALKTSFLSPSHNGLFFFT</sequence>
<dbReference type="AlphaFoldDB" id="A0A430L9X1"/>
<dbReference type="EMBL" id="MIKF01000307">
    <property type="protein sequence ID" value="RTE72531.1"/>
    <property type="molecule type" value="Genomic_DNA"/>
</dbReference>
<reference evidence="2 3" key="1">
    <citation type="submission" date="2017-06" db="EMBL/GenBank/DDBJ databases">
        <title>Comparative genomic analysis of Ambrosia Fusariam Clade fungi.</title>
        <authorList>
            <person name="Stajich J.E."/>
            <person name="Carrillo J."/>
            <person name="Kijimoto T."/>
            <person name="Eskalen A."/>
            <person name="O'Donnell K."/>
            <person name="Kasson M."/>
        </authorList>
    </citation>
    <scope>NUCLEOTIDE SEQUENCE [LARGE SCALE GENOMIC DNA]</scope>
    <source>
        <strain evidence="2 3">UCR1854</strain>
    </source>
</reference>
<comment type="caution">
    <text evidence="2">The sequence shown here is derived from an EMBL/GenBank/DDBJ whole genome shotgun (WGS) entry which is preliminary data.</text>
</comment>
<name>A0A430L9X1_9HYPO</name>
<evidence type="ECO:0000313" key="2">
    <source>
        <dbReference type="EMBL" id="RTE72531.1"/>
    </source>
</evidence>
<gene>
    <name evidence="2" type="ORF">BHE90_013047</name>
</gene>
<organism evidence="2 3">
    <name type="scientific">Fusarium euwallaceae</name>
    <dbReference type="NCBI Taxonomy" id="1147111"/>
    <lineage>
        <taxon>Eukaryota</taxon>
        <taxon>Fungi</taxon>
        <taxon>Dikarya</taxon>
        <taxon>Ascomycota</taxon>
        <taxon>Pezizomycotina</taxon>
        <taxon>Sordariomycetes</taxon>
        <taxon>Hypocreomycetidae</taxon>
        <taxon>Hypocreales</taxon>
        <taxon>Nectriaceae</taxon>
        <taxon>Fusarium</taxon>
        <taxon>Fusarium solani species complex</taxon>
    </lineage>
</organism>
<protein>
    <submittedName>
        <fullName evidence="2">Uncharacterized protein</fullName>
    </submittedName>
</protein>
<proteinExistence type="predicted"/>